<comment type="similarity">
    <text evidence="2 4">Belongs to the pyridoxal phosphate-binding protein YggS/PROSC family.</text>
</comment>
<dbReference type="Pfam" id="PF01168">
    <property type="entry name" value="Ala_racemase_N"/>
    <property type="match status" value="1"/>
</dbReference>
<evidence type="ECO:0000313" key="6">
    <source>
        <dbReference type="EMBL" id="RZO27002.1"/>
    </source>
</evidence>
<dbReference type="HAMAP" id="MF_02087">
    <property type="entry name" value="PLP_homeostasis"/>
    <property type="match status" value="1"/>
</dbReference>
<dbReference type="PANTHER" id="PTHR10146:SF14">
    <property type="entry name" value="PYRIDOXAL PHOSPHATE HOMEOSTASIS PROTEIN"/>
    <property type="match status" value="1"/>
</dbReference>
<name>A0A520N0I7_9GAMM</name>
<evidence type="ECO:0000256" key="1">
    <source>
        <dbReference type="ARBA" id="ARBA00022898"/>
    </source>
</evidence>
<dbReference type="PIRSF" id="PIRSF004848">
    <property type="entry name" value="YBL036c_PLPDEIII"/>
    <property type="match status" value="1"/>
</dbReference>
<organism evidence="6 7">
    <name type="scientific">SAR86 cluster bacterium</name>
    <dbReference type="NCBI Taxonomy" id="2030880"/>
    <lineage>
        <taxon>Bacteria</taxon>
        <taxon>Pseudomonadati</taxon>
        <taxon>Pseudomonadota</taxon>
        <taxon>Gammaproteobacteria</taxon>
        <taxon>SAR86 cluster</taxon>
    </lineage>
</organism>
<proteinExistence type="inferred from homology"/>
<dbReference type="GO" id="GO:0030170">
    <property type="term" value="F:pyridoxal phosphate binding"/>
    <property type="evidence" value="ECO:0007669"/>
    <property type="project" value="UniProtKB-UniRule"/>
</dbReference>
<dbReference type="PANTHER" id="PTHR10146">
    <property type="entry name" value="PROLINE SYNTHETASE CO-TRANSCRIBED BACTERIAL HOMOLOG PROTEIN"/>
    <property type="match status" value="1"/>
</dbReference>
<dbReference type="InterPro" id="IPR029066">
    <property type="entry name" value="PLP-binding_barrel"/>
</dbReference>
<feature type="modified residue" description="N6-(pyridoxal phosphate)lysine" evidence="2 3">
    <location>
        <position position="37"/>
    </location>
</feature>
<dbReference type="Gene3D" id="3.20.20.10">
    <property type="entry name" value="Alanine racemase"/>
    <property type="match status" value="1"/>
</dbReference>
<keyword evidence="1 2" id="KW-0663">Pyridoxal phosphate</keyword>
<dbReference type="InterPro" id="IPR011078">
    <property type="entry name" value="PyrdxlP_homeostasis"/>
</dbReference>
<dbReference type="InterPro" id="IPR001608">
    <property type="entry name" value="Ala_racemase_N"/>
</dbReference>
<feature type="domain" description="Alanine racemase N-terminal" evidence="5">
    <location>
        <begin position="31"/>
        <end position="226"/>
    </location>
</feature>
<protein>
    <recommendedName>
        <fullName evidence="2">Pyridoxal phosphate homeostasis protein</fullName>
        <shortName evidence="2">PLP homeostasis protein</shortName>
    </recommendedName>
</protein>
<dbReference type="FunFam" id="3.20.20.10:FF:000018">
    <property type="entry name" value="Pyridoxal phosphate homeostasis protein"/>
    <property type="match status" value="1"/>
</dbReference>
<reference evidence="6 7" key="1">
    <citation type="submission" date="2019-02" db="EMBL/GenBank/DDBJ databases">
        <title>Prokaryotic population dynamics and viral predation in marine succession experiment using metagenomics: the confinement effect.</title>
        <authorList>
            <person name="Haro-Moreno J.M."/>
            <person name="Rodriguez-Valera F."/>
            <person name="Lopez-Perez M."/>
        </authorList>
    </citation>
    <scope>NUCLEOTIDE SEQUENCE [LARGE SCALE GENOMIC DNA]</scope>
    <source>
        <strain evidence="6">MED-G162</strain>
    </source>
</reference>
<evidence type="ECO:0000256" key="2">
    <source>
        <dbReference type="HAMAP-Rule" id="MF_02087"/>
    </source>
</evidence>
<comment type="function">
    <text evidence="2">Pyridoxal 5'-phosphate (PLP)-binding protein, which is involved in PLP homeostasis.</text>
</comment>
<evidence type="ECO:0000313" key="7">
    <source>
        <dbReference type="Proteomes" id="UP000319384"/>
    </source>
</evidence>
<dbReference type="SUPFAM" id="SSF51419">
    <property type="entry name" value="PLP-binding barrel"/>
    <property type="match status" value="1"/>
</dbReference>
<dbReference type="EMBL" id="SHBH01000006">
    <property type="protein sequence ID" value="RZO27002.1"/>
    <property type="molecule type" value="Genomic_DNA"/>
</dbReference>
<accession>A0A520N0I7</accession>
<dbReference type="Proteomes" id="UP000319384">
    <property type="component" value="Unassembled WGS sequence"/>
</dbReference>
<dbReference type="NCBIfam" id="TIGR00044">
    <property type="entry name" value="YggS family pyridoxal phosphate-dependent enzyme"/>
    <property type="match status" value="1"/>
</dbReference>
<comment type="caution">
    <text evidence="6">The sequence shown here is derived from an EMBL/GenBank/DDBJ whole genome shotgun (WGS) entry which is preliminary data.</text>
</comment>
<evidence type="ECO:0000256" key="4">
    <source>
        <dbReference type="RuleBase" id="RU004514"/>
    </source>
</evidence>
<gene>
    <name evidence="6" type="ORF">EVA95_01370</name>
</gene>
<evidence type="ECO:0000256" key="3">
    <source>
        <dbReference type="PIRSR" id="PIRSR004848-1"/>
    </source>
</evidence>
<dbReference type="AlphaFoldDB" id="A0A520N0I7"/>
<comment type="cofactor">
    <cofactor evidence="3">
        <name>pyridoxal 5'-phosphate</name>
        <dbReference type="ChEBI" id="CHEBI:597326"/>
    </cofactor>
</comment>
<evidence type="ECO:0000259" key="5">
    <source>
        <dbReference type="Pfam" id="PF01168"/>
    </source>
</evidence>
<sequence length="228" mass="25944">MQRELIENIININAKIEDVCSSINKDKDEITLVAVSKRKSSELIEIALDNMINNFGENYAQELHEKAIAIKSSNIVWHFIGPMQSNKVKIIARHAHWIHTIDREKIIKRLNSECKKLNKIINACIQINISSEDSKSGCKPEELFELAKLIESMENINLKGIMALPKLTNDKKEREFMMKSVVDLSFQLQKKYPDASVISLGTTSDFEDAIIQGSNMLRIGESIFGKRL</sequence>